<name>A0A512C1K6_9HYPH</name>
<dbReference type="EMBL" id="BJYU01000151">
    <property type="protein sequence ID" value="GEO18091.1"/>
    <property type="molecule type" value="Genomic_DNA"/>
</dbReference>
<evidence type="ECO:0000313" key="2">
    <source>
        <dbReference type="EMBL" id="GEO18091.1"/>
    </source>
</evidence>
<keyword evidence="3" id="KW-1185">Reference proteome</keyword>
<organism evidence="2 3">
    <name type="scientific">Microvirga aerophila</name>
    <dbReference type="NCBI Taxonomy" id="670291"/>
    <lineage>
        <taxon>Bacteria</taxon>
        <taxon>Pseudomonadati</taxon>
        <taxon>Pseudomonadota</taxon>
        <taxon>Alphaproteobacteria</taxon>
        <taxon>Hyphomicrobiales</taxon>
        <taxon>Methylobacteriaceae</taxon>
        <taxon>Microvirga</taxon>
    </lineage>
</organism>
<feature type="coiled-coil region" evidence="1">
    <location>
        <begin position="30"/>
        <end position="57"/>
    </location>
</feature>
<proteinExistence type="predicted"/>
<reference evidence="2 3" key="1">
    <citation type="submission" date="2019-07" db="EMBL/GenBank/DDBJ databases">
        <title>Whole genome shotgun sequence of Microvirga aerophila NBRC 106136.</title>
        <authorList>
            <person name="Hosoyama A."/>
            <person name="Uohara A."/>
            <person name="Ohji S."/>
            <person name="Ichikawa N."/>
        </authorList>
    </citation>
    <scope>NUCLEOTIDE SEQUENCE [LARGE SCALE GENOMIC DNA]</scope>
    <source>
        <strain evidence="2 3">NBRC 106136</strain>
    </source>
</reference>
<dbReference type="Proteomes" id="UP000321085">
    <property type="component" value="Unassembled WGS sequence"/>
</dbReference>
<evidence type="ECO:0000313" key="3">
    <source>
        <dbReference type="Proteomes" id="UP000321085"/>
    </source>
</evidence>
<comment type="caution">
    <text evidence="2">The sequence shown here is derived from an EMBL/GenBank/DDBJ whole genome shotgun (WGS) entry which is preliminary data.</text>
</comment>
<dbReference type="AlphaFoldDB" id="A0A512C1K6"/>
<keyword evidence="1" id="KW-0175">Coiled coil</keyword>
<accession>A0A512C1K6</accession>
<dbReference type="OrthoDB" id="8020402at2"/>
<sequence>MVVPMNLTRFHVVPKGDGVEITIEIDGKGVITANAALEQVEEMLDALEDALRAGDDDEDVVIDEG</sequence>
<protein>
    <submittedName>
        <fullName evidence="2">Uncharacterized protein</fullName>
    </submittedName>
</protein>
<evidence type="ECO:0000256" key="1">
    <source>
        <dbReference type="SAM" id="Coils"/>
    </source>
</evidence>
<dbReference type="RefSeq" id="WP_114189147.1">
    <property type="nucleotide sequence ID" value="NZ_BJYU01000151.1"/>
</dbReference>
<gene>
    <name evidence="2" type="ORF">MAE02_57870</name>
</gene>